<dbReference type="PANTHER" id="PTHR23082">
    <property type="entry name" value="TRANSCRIPTION INITIATION FACTOR IIIC TFIIIC , POLYPEPTIDE 3-RELATED"/>
    <property type="match status" value="1"/>
</dbReference>
<reference evidence="3" key="1">
    <citation type="journal article" date="2023" name="Science">
        <title>Elucidation of the pathway for biosynthesis of saponin adjuvants from the soapbark tree.</title>
        <authorList>
            <person name="Reed J."/>
            <person name="Orme A."/>
            <person name="El-Demerdash A."/>
            <person name="Owen C."/>
            <person name="Martin L.B.B."/>
            <person name="Misra R.C."/>
            <person name="Kikuchi S."/>
            <person name="Rejzek M."/>
            <person name="Martin A.C."/>
            <person name="Harkess A."/>
            <person name="Leebens-Mack J."/>
            <person name="Louveau T."/>
            <person name="Stephenson M.J."/>
            <person name="Osbourn A."/>
        </authorList>
    </citation>
    <scope>NUCLEOTIDE SEQUENCE</scope>
    <source>
        <strain evidence="3">S10</strain>
    </source>
</reference>
<sequence>MKKVRNEVGNVEVASGNSIAEGSGGDVDVVDKVVVEQGEEQEEEDADEIEGVDEDDGDYTFRFKDGINPLDFVEDNASGVQSYQQFERLEYEALAHKKRKALADCPSEVSMKKARQEDISGASMDEIMEAMSYGLRRRKSRKPKKRGRQKGSKNKLSPEITKMLGDATLHYAHGRYEEAIAVLHEVVRIAPNLPDSYHTLGLVHKSLGDNRKAMDFYMIAAHLTPKDSSFWKLLFSWSIEQKDIGQANYCLSKALTSDPKDITLRLHRASLYVELGDYHKAAEAYEQIYLLCPENIDALKAAAEFYRKCGQLESSCHILEDYLKGQPTEADLSVIDLLAAILMDTNAYDKALEHIEHAQLRNSSNELPWSLKIRAGICHIHLRNLQMAQVLYNDLQKENALDHLDLIIDIADSLMSLEHYDFALKYYLMLEGTNGGENGVLHLKVARCYLFLKERLQAISFYYRALETLNDDVDARITLASLLLEESKEDEAIALLSPPKDLDSTGAPPDKCKQWWANEKVKLKLCNIYRNKGMLEEFVGVIFPLVRESLYVATLRQKRKVKKRLSRRDLEERIKVLDDRESDNVFRGFRPLAPHSDLSKAARAKRLLQKKTMLKEKKKAQALASGIDWQSDDSDDKPQKIYKEPPLHNLLKDEEHHQLILQLCKALASLQRYWEALEIVNLILRLGHNTLSDDRKEELRSLGAQMAFNTTDPKHGFDCVKYIVLQHPYSFAAWNCYYKVMSRLENRDTRHYKFVRMQGKLIDCVPPILISGHQFTMLSHHQDAARKYLEAYKLLPENPLINLCVGTALINLALGFRLQNKHQCIVQGLAFLYNNLRICENSQESLYNLARAFQHVGLVTLAASYYEKVLATHENDYPIPKLPNENLDVVENRKSGYCDLRREAAYNLHLIYKKSGAIDLARQVLKDHCTF</sequence>
<protein>
    <submittedName>
        <fullName evidence="3">General transcription factor 3C polypeptide 3</fullName>
    </submittedName>
</protein>
<dbReference type="GO" id="GO:0000127">
    <property type="term" value="C:transcription factor TFIIIC complex"/>
    <property type="evidence" value="ECO:0007669"/>
    <property type="project" value="TreeGrafter"/>
</dbReference>
<evidence type="ECO:0000313" key="4">
    <source>
        <dbReference type="Proteomes" id="UP001163823"/>
    </source>
</evidence>
<dbReference type="KEGG" id="qsa:O6P43_016984"/>
<gene>
    <name evidence="3" type="ORF">O6P43_016984</name>
</gene>
<dbReference type="InterPro" id="IPR039340">
    <property type="entry name" value="Tfc4/TFIIIC-102/Sfc4"/>
</dbReference>
<feature type="region of interest" description="Disordered" evidence="2">
    <location>
        <begin position="132"/>
        <end position="157"/>
    </location>
</feature>
<comment type="caution">
    <text evidence="3">The sequence shown here is derived from an EMBL/GenBank/DDBJ whole genome shotgun (WGS) entry which is preliminary data.</text>
</comment>
<feature type="repeat" description="TPR" evidence="1">
    <location>
        <begin position="262"/>
        <end position="295"/>
    </location>
</feature>
<dbReference type="InterPro" id="IPR019734">
    <property type="entry name" value="TPR_rpt"/>
</dbReference>
<proteinExistence type="predicted"/>
<keyword evidence="4" id="KW-1185">Reference proteome</keyword>
<dbReference type="FunFam" id="1.25.40.10:FF:000413">
    <property type="entry name" value="General transcription factor 3C polypeptide 3"/>
    <property type="match status" value="1"/>
</dbReference>
<feature type="repeat" description="TPR" evidence="1">
    <location>
        <begin position="194"/>
        <end position="227"/>
    </location>
</feature>
<dbReference type="Pfam" id="PF13414">
    <property type="entry name" value="TPR_11"/>
    <property type="match status" value="1"/>
</dbReference>
<dbReference type="Pfam" id="PF13176">
    <property type="entry name" value="TPR_7"/>
    <property type="match status" value="1"/>
</dbReference>
<feature type="region of interest" description="Disordered" evidence="2">
    <location>
        <begin position="1"/>
        <end position="58"/>
    </location>
</feature>
<keyword evidence="1" id="KW-0802">TPR repeat</keyword>
<evidence type="ECO:0000256" key="2">
    <source>
        <dbReference type="SAM" id="MobiDB-lite"/>
    </source>
</evidence>
<organism evidence="3 4">
    <name type="scientific">Quillaja saponaria</name>
    <name type="common">Soap bark tree</name>
    <dbReference type="NCBI Taxonomy" id="32244"/>
    <lineage>
        <taxon>Eukaryota</taxon>
        <taxon>Viridiplantae</taxon>
        <taxon>Streptophyta</taxon>
        <taxon>Embryophyta</taxon>
        <taxon>Tracheophyta</taxon>
        <taxon>Spermatophyta</taxon>
        <taxon>Magnoliopsida</taxon>
        <taxon>eudicotyledons</taxon>
        <taxon>Gunneridae</taxon>
        <taxon>Pentapetalae</taxon>
        <taxon>rosids</taxon>
        <taxon>fabids</taxon>
        <taxon>Fabales</taxon>
        <taxon>Quillajaceae</taxon>
        <taxon>Quillaja</taxon>
    </lineage>
</organism>
<dbReference type="Proteomes" id="UP001163823">
    <property type="component" value="Chromosome 7"/>
</dbReference>
<dbReference type="AlphaFoldDB" id="A0AAD7PN49"/>
<dbReference type="SMART" id="SM00028">
    <property type="entry name" value="TPR"/>
    <property type="match status" value="6"/>
</dbReference>
<evidence type="ECO:0000256" key="1">
    <source>
        <dbReference type="PROSITE-ProRule" id="PRU00339"/>
    </source>
</evidence>
<feature type="compositionally biased region" description="Basic residues" evidence="2">
    <location>
        <begin position="135"/>
        <end position="153"/>
    </location>
</feature>
<dbReference type="Gene3D" id="1.25.40.10">
    <property type="entry name" value="Tetratricopeptide repeat domain"/>
    <property type="match status" value="3"/>
</dbReference>
<dbReference type="Pfam" id="PF13181">
    <property type="entry name" value="TPR_8"/>
    <property type="match status" value="1"/>
</dbReference>
<evidence type="ECO:0000313" key="3">
    <source>
        <dbReference type="EMBL" id="KAJ7961663.1"/>
    </source>
</evidence>
<name>A0AAD7PN49_QUISA</name>
<dbReference type="InterPro" id="IPR011990">
    <property type="entry name" value="TPR-like_helical_dom_sf"/>
</dbReference>
<dbReference type="EMBL" id="JARAOO010000007">
    <property type="protein sequence ID" value="KAJ7961663.1"/>
    <property type="molecule type" value="Genomic_DNA"/>
</dbReference>
<accession>A0AAD7PN49</accession>
<dbReference type="PANTHER" id="PTHR23082:SF0">
    <property type="entry name" value="GENERAL TRANSCRIPTION FACTOR 3C POLYPEPTIDE 3"/>
    <property type="match status" value="1"/>
</dbReference>
<dbReference type="GO" id="GO:0006383">
    <property type="term" value="P:transcription by RNA polymerase III"/>
    <property type="evidence" value="ECO:0007669"/>
    <property type="project" value="InterPro"/>
</dbReference>
<feature type="compositionally biased region" description="Acidic residues" evidence="2">
    <location>
        <begin position="37"/>
        <end position="58"/>
    </location>
</feature>
<dbReference type="SUPFAM" id="SSF48452">
    <property type="entry name" value="TPR-like"/>
    <property type="match status" value="3"/>
</dbReference>
<dbReference type="PROSITE" id="PS50005">
    <property type="entry name" value="TPR"/>
    <property type="match status" value="2"/>
</dbReference>